<evidence type="ECO:0000313" key="2">
    <source>
        <dbReference type="Proteomes" id="UP000076871"/>
    </source>
</evidence>
<dbReference type="GeneID" id="63820694"/>
<proteinExistence type="predicted"/>
<reference evidence="1 2" key="1">
    <citation type="journal article" date="2016" name="Mol. Biol. Evol.">
        <title>Comparative Genomics of Early-Diverging Mushroom-Forming Fungi Provides Insights into the Origins of Lignocellulose Decay Capabilities.</title>
        <authorList>
            <person name="Nagy L.G."/>
            <person name="Riley R."/>
            <person name="Tritt A."/>
            <person name="Adam C."/>
            <person name="Daum C."/>
            <person name="Floudas D."/>
            <person name="Sun H."/>
            <person name="Yadav J.S."/>
            <person name="Pangilinan J."/>
            <person name="Larsson K.H."/>
            <person name="Matsuura K."/>
            <person name="Barry K."/>
            <person name="Labutti K."/>
            <person name="Kuo R."/>
            <person name="Ohm R.A."/>
            <person name="Bhattacharya S.S."/>
            <person name="Shirouzu T."/>
            <person name="Yoshinaga Y."/>
            <person name="Martin F.M."/>
            <person name="Grigoriev I.V."/>
            <person name="Hibbett D.S."/>
        </authorList>
    </citation>
    <scope>NUCLEOTIDE SEQUENCE [LARGE SCALE GENOMIC DNA]</scope>
    <source>
        <strain evidence="1 2">93-53</strain>
    </source>
</reference>
<accession>A0A165HJK2</accession>
<name>A0A165HJK2_9APHY</name>
<dbReference type="Proteomes" id="UP000076871">
    <property type="component" value="Unassembled WGS sequence"/>
</dbReference>
<feature type="non-terminal residue" evidence="1">
    <location>
        <position position="1"/>
    </location>
</feature>
<evidence type="ECO:0000313" key="1">
    <source>
        <dbReference type="EMBL" id="KZT11808.1"/>
    </source>
</evidence>
<dbReference type="InParanoid" id="A0A165HJK2"/>
<protein>
    <submittedName>
        <fullName evidence="1">Uncharacterized protein</fullName>
    </submittedName>
</protein>
<organism evidence="1 2">
    <name type="scientific">Laetiporus sulphureus 93-53</name>
    <dbReference type="NCBI Taxonomy" id="1314785"/>
    <lineage>
        <taxon>Eukaryota</taxon>
        <taxon>Fungi</taxon>
        <taxon>Dikarya</taxon>
        <taxon>Basidiomycota</taxon>
        <taxon>Agaricomycotina</taxon>
        <taxon>Agaricomycetes</taxon>
        <taxon>Polyporales</taxon>
        <taxon>Laetiporus</taxon>
    </lineage>
</organism>
<dbReference type="STRING" id="1314785.A0A165HJK2"/>
<dbReference type="AlphaFoldDB" id="A0A165HJK2"/>
<gene>
    <name evidence="1" type="ORF">LAESUDRAFT_641501</name>
</gene>
<dbReference type="EMBL" id="KV427606">
    <property type="protein sequence ID" value="KZT11808.1"/>
    <property type="molecule type" value="Genomic_DNA"/>
</dbReference>
<dbReference type="RefSeq" id="XP_040769456.1">
    <property type="nucleotide sequence ID" value="XM_040903664.1"/>
</dbReference>
<keyword evidence="2" id="KW-1185">Reference proteome</keyword>
<sequence length="134" mass="15616">RARLHVNHIIFARARTHISNSLVMFYPHGNRSSPTIAGSIEHIYIIDGHPRFTVRRYLPAVLNGPDPFTRWFNFPARTWSTERSQTLEKVKVQWVLSQFAEYAIFKDHVIVLELNQVGIARLPTWTTHSHLSKM</sequence>
<dbReference type="OrthoDB" id="3247418at2759"/>